<sequence length="280" mass="32124" precursor="true">MANPNMNKSNTTKVTNKTLKISPTIALLAFFLFGFTTQLQANAMGSLTEKALNNFHQCNKSFEYEIYFLGEKVGYLHRKIKWDNSTSAATKATVASYGEVTFLWLDSTYQQQSVMHYSPQYQHFLTPHFSQKLTGLKSREMTAKMSDDGLSSKVTLDTKVSHYQQKNDKGNNKENSALYDLDTLGAQIRLNLLQGNDSFILYRQASKKVEKYQFEVAEQEVIVHEKWGELTTIKVVEVGEHENIVLWFSSQHDHQLVKAELDMIFSPIVWLTHFNKQCKS</sequence>
<evidence type="ECO:0000313" key="1">
    <source>
        <dbReference type="EMBL" id="KGJ86587.1"/>
    </source>
</evidence>
<reference evidence="1 2" key="1">
    <citation type="submission" date="2014-08" db="EMBL/GenBank/DDBJ databases">
        <title>Genomic and Phenotypic Diversity of Colwellia psychrerythraea strains from Disparate Marine Basins.</title>
        <authorList>
            <person name="Techtmann S.M."/>
            <person name="Stelling S.C."/>
            <person name="Utturkar S.M."/>
            <person name="Alshibli N."/>
            <person name="Harris A."/>
            <person name="Brown S.D."/>
            <person name="Hazen T.C."/>
        </authorList>
    </citation>
    <scope>NUCLEOTIDE SEQUENCE [LARGE SCALE GENOMIC DNA]</scope>
    <source>
        <strain evidence="1 2">ND2E</strain>
    </source>
</reference>
<dbReference type="AlphaFoldDB" id="A0A099K961"/>
<organism evidence="1 2">
    <name type="scientific">Colwellia psychrerythraea</name>
    <name type="common">Vibrio psychroerythus</name>
    <dbReference type="NCBI Taxonomy" id="28229"/>
    <lineage>
        <taxon>Bacteria</taxon>
        <taxon>Pseudomonadati</taxon>
        <taxon>Pseudomonadota</taxon>
        <taxon>Gammaproteobacteria</taxon>
        <taxon>Alteromonadales</taxon>
        <taxon>Colwelliaceae</taxon>
        <taxon>Colwellia</taxon>
    </lineage>
</organism>
<dbReference type="PATRIC" id="fig|28229.4.peg.4250"/>
<evidence type="ECO:0000313" key="2">
    <source>
        <dbReference type="Proteomes" id="UP000029843"/>
    </source>
</evidence>
<evidence type="ECO:0008006" key="3">
    <source>
        <dbReference type="Google" id="ProtNLM"/>
    </source>
</evidence>
<protein>
    <recommendedName>
        <fullName evidence="3">DUF3108 domain-containing protein</fullName>
    </recommendedName>
</protein>
<proteinExistence type="predicted"/>
<dbReference type="Proteomes" id="UP000029843">
    <property type="component" value="Unassembled WGS sequence"/>
</dbReference>
<accession>A0A099K961</accession>
<comment type="caution">
    <text evidence="1">The sequence shown here is derived from an EMBL/GenBank/DDBJ whole genome shotgun (WGS) entry which is preliminary data.</text>
</comment>
<dbReference type="EMBL" id="JQED01000056">
    <property type="protein sequence ID" value="KGJ86587.1"/>
    <property type="molecule type" value="Genomic_DNA"/>
</dbReference>
<name>A0A099K961_COLPS</name>
<gene>
    <name evidence="1" type="ORF">ND2E_0759</name>
</gene>